<accession>A0A414QLA4</accession>
<name>A0A414QLA4_9FIRM</name>
<comment type="caution">
    <text evidence="1">The sequence shown here is derived from an EMBL/GenBank/DDBJ whole genome shotgun (WGS) entry which is preliminary data.</text>
</comment>
<dbReference type="Proteomes" id="UP000283701">
    <property type="component" value="Unassembled WGS sequence"/>
</dbReference>
<evidence type="ECO:0000313" key="2">
    <source>
        <dbReference type="Proteomes" id="UP000283701"/>
    </source>
</evidence>
<proteinExistence type="predicted"/>
<reference evidence="1 2" key="1">
    <citation type="submission" date="2018-08" db="EMBL/GenBank/DDBJ databases">
        <title>A genome reference for cultivated species of the human gut microbiota.</title>
        <authorList>
            <person name="Zou Y."/>
            <person name="Xue W."/>
            <person name="Luo G."/>
        </authorList>
    </citation>
    <scope>NUCLEOTIDE SEQUENCE [LARGE SCALE GENOMIC DNA]</scope>
    <source>
        <strain evidence="1 2">AM23-23AC</strain>
    </source>
</reference>
<dbReference type="EMBL" id="QRHP01000025">
    <property type="protein sequence ID" value="RHF81576.1"/>
    <property type="molecule type" value="Genomic_DNA"/>
</dbReference>
<gene>
    <name evidence="1" type="ORF">DW654_15405</name>
</gene>
<evidence type="ECO:0000313" key="1">
    <source>
        <dbReference type="EMBL" id="RHF81576.1"/>
    </source>
</evidence>
<organism evidence="1 2">
    <name type="scientific">Roseburia inulinivorans</name>
    <dbReference type="NCBI Taxonomy" id="360807"/>
    <lineage>
        <taxon>Bacteria</taxon>
        <taxon>Bacillati</taxon>
        <taxon>Bacillota</taxon>
        <taxon>Clostridia</taxon>
        <taxon>Lachnospirales</taxon>
        <taxon>Lachnospiraceae</taxon>
        <taxon>Roseburia</taxon>
    </lineage>
</organism>
<sequence length="81" mass="9529">MKQEAHWLKTMGSSPMIRWKKGQNIVTAQTVSEHFAVSYISVTIFTRLRLTLYRELNIINLIYCVFLGNTEGIWRKNEKKP</sequence>
<dbReference type="AlphaFoldDB" id="A0A414QLA4"/>
<protein>
    <submittedName>
        <fullName evidence="1">Uncharacterized protein</fullName>
    </submittedName>
</protein>